<dbReference type="AlphaFoldDB" id="A0AA36FW63"/>
<comment type="caution">
    <text evidence="3">The sequence shown here is derived from an EMBL/GenBank/DDBJ whole genome shotgun (WGS) entry which is preliminary data.</text>
</comment>
<accession>A0AA36FW63</accession>
<feature type="compositionally biased region" description="Basic and acidic residues" evidence="1">
    <location>
        <begin position="81"/>
        <end position="90"/>
    </location>
</feature>
<name>A0AA36FW63_9BILA</name>
<dbReference type="EMBL" id="CATQJA010002209">
    <property type="protein sequence ID" value="CAJ0569996.1"/>
    <property type="molecule type" value="Genomic_DNA"/>
</dbReference>
<keyword evidence="2" id="KW-0732">Signal</keyword>
<evidence type="ECO:0000313" key="3">
    <source>
        <dbReference type="EMBL" id="CAJ0569996.1"/>
    </source>
</evidence>
<feature type="region of interest" description="Disordered" evidence="1">
    <location>
        <begin position="74"/>
        <end position="161"/>
    </location>
</feature>
<keyword evidence="4" id="KW-1185">Reference proteome</keyword>
<proteinExistence type="predicted"/>
<evidence type="ECO:0000313" key="4">
    <source>
        <dbReference type="Proteomes" id="UP001177023"/>
    </source>
</evidence>
<feature type="chain" id="PRO_5041204206" evidence="2">
    <location>
        <begin position="17"/>
        <end position="161"/>
    </location>
</feature>
<dbReference type="Proteomes" id="UP001177023">
    <property type="component" value="Unassembled WGS sequence"/>
</dbReference>
<sequence>MRSLSLLILVLATVLAVQGMGRKRRDTDDEGGFFGRKKRDTDDEGPHSLWKRQVDYHKLRSKRSDECPTCGWFGNWGMGLKKRDTEDQRPHSLSKRQSEDDDPSAARSKRQLHEDKGPHRLSKRQTDVEVDTEISKRSKRQETDVNTGRRPVPTDFQALEI</sequence>
<feature type="non-terminal residue" evidence="3">
    <location>
        <position position="1"/>
    </location>
</feature>
<protein>
    <submittedName>
        <fullName evidence="3">Uncharacterized protein</fullName>
    </submittedName>
</protein>
<evidence type="ECO:0000256" key="1">
    <source>
        <dbReference type="SAM" id="MobiDB-lite"/>
    </source>
</evidence>
<feature type="region of interest" description="Disordered" evidence="1">
    <location>
        <begin position="21"/>
        <end position="47"/>
    </location>
</feature>
<organism evidence="3 4">
    <name type="scientific">Mesorhabditis spiculigera</name>
    <dbReference type="NCBI Taxonomy" id="96644"/>
    <lineage>
        <taxon>Eukaryota</taxon>
        <taxon>Metazoa</taxon>
        <taxon>Ecdysozoa</taxon>
        <taxon>Nematoda</taxon>
        <taxon>Chromadorea</taxon>
        <taxon>Rhabditida</taxon>
        <taxon>Rhabditina</taxon>
        <taxon>Rhabditomorpha</taxon>
        <taxon>Rhabditoidea</taxon>
        <taxon>Rhabditidae</taxon>
        <taxon>Mesorhabditinae</taxon>
        <taxon>Mesorhabditis</taxon>
    </lineage>
</organism>
<feature type="compositionally biased region" description="Basic and acidic residues" evidence="1">
    <location>
        <begin position="133"/>
        <end position="143"/>
    </location>
</feature>
<feature type="signal peptide" evidence="2">
    <location>
        <begin position="1"/>
        <end position="16"/>
    </location>
</feature>
<gene>
    <name evidence="3" type="ORF">MSPICULIGERA_LOCUS8450</name>
</gene>
<evidence type="ECO:0000256" key="2">
    <source>
        <dbReference type="SAM" id="SignalP"/>
    </source>
</evidence>
<reference evidence="3" key="1">
    <citation type="submission" date="2023-06" db="EMBL/GenBank/DDBJ databases">
        <authorList>
            <person name="Delattre M."/>
        </authorList>
    </citation>
    <scope>NUCLEOTIDE SEQUENCE</scope>
    <source>
        <strain evidence="3">AF72</strain>
    </source>
</reference>